<proteinExistence type="predicted"/>
<dbReference type="NCBIfam" id="TIGR00725">
    <property type="entry name" value="TIGR00725 family protein"/>
    <property type="match status" value="1"/>
</dbReference>
<dbReference type="InterPro" id="IPR041164">
    <property type="entry name" value="LDcluster4"/>
</dbReference>
<dbReference type="PANTHER" id="PTHR43393">
    <property type="entry name" value="CYTOKININ RIBOSIDE 5'-MONOPHOSPHATE PHOSPHORIBOHYDROLASE"/>
    <property type="match status" value="1"/>
</dbReference>
<accession>A0ABN5XEL1</accession>
<evidence type="ECO:0000313" key="1">
    <source>
        <dbReference type="EMBL" id="BBL67351.1"/>
    </source>
</evidence>
<dbReference type="InterPro" id="IPR052341">
    <property type="entry name" value="LOG_family_nucleotidases"/>
</dbReference>
<dbReference type="Proteomes" id="UP000824969">
    <property type="component" value="Chromosome"/>
</dbReference>
<dbReference type="EMBL" id="AP019781">
    <property type="protein sequence ID" value="BBL67351.1"/>
    <property type="molecule type" value="Genomic_DNA"/>
</dbReference>
<organism evidence="1 2">
    <name type="scientific">Methanoculleus chikugoensis</name>
    <dbReference type="NCBI Taxonomy" id="118126"/>
    <lineage>
        <taxon>Archaea</taxon>
        <taxon>Methanobacteriati</taxon>
        <taxon>Methanobacteriota</taxon>
        <taxon>Stenosarchaea group</taxon>
        <taxon>Methanomicrobia</taxon>
        <taxon>Methanomicrobiales</taxon>
        <taxon>Methanomicrobiaceae</taxon>
        <taxon>Methanoculleus</taxon>
    </lineage>
</organism>
<dbReference type="PANTHER" id="PTHR43393:SF3">
    <property type="entry name" value="LYSINE DECARBOXYLASE-LIKE PROTEIN"/>
    <property type="match status" value="1"/>
</dbReference>
<sequence length="177" mass="18424">MFASPHPFYPLLPDLSPMQIAVIGREDCSAEEYEAAETIGYLIAGNHETVCCGGLGGVMEAACRGAKEAGGTTVGILPETGEGNPYLDIVIRTGMGHARNVVLVHSADAVIAVGGGYGTLSEIAVSLKTDKPVFGLSTWKIEGVFVCATPEEAVILAVRAARLSRPSRSPRDPGEPS</sequence>
<name>A0ABN5XEL1_9EURY</name>
<dbReference type="InterPro" id="IPR005268">
    <property type="entry name" value="CHP00725"/>
</dbReference>
<gene>
    <name evidence="1" type="ORF">MchiMG62_05320</name>
</gene>
<protein>
    <submittedName>
        <fullName evidence="1">TIGR00725 family protein</fullName>
    </submittedName>
</protein>
<keyword evidence="2" id="KW-1185">Reference proteome</keyword>
<reference evidence="1 2" key="1">
    <citation type="submission" date="2019-06" db="EMBL/GenBank/DDBJ databases">
        <title>Complete genome sequence of Methanoculleus chikugoensis strain MG62.</title>
        <authorList>
            <person name="Asakawa S."/>
            <person name="Dianou D."/>
        </authorList>
    </citation>
    <scope>NUCLEOTIDE SEQUENCE [LARGE SCALE GENOMIC DNA]</scope>
    <source>
        <strain evidence="1 2">MG62</strain>
    </source>
</reference>
<dbReference type="Pfam" id="PF18306">
    <property type="entry name" value="LDcluster4"/>
    <property type="match status" value="1"/>
</dbReference>
<evidence type="ECO:0000313" key="2">
    <source>
        <dbReference type="Proteomes" id="UP000824969"/>
    </source>
</evidence>